<evidence type="ECO:0000313" key="3">
    <source>
        <dbReference type="EMBL" id="KAF9692316.1"/>
    </source>
</evidence>
<dbReference type="Proteomes" id="UP000651452">
    <property type="component" value="Unassembled WGS sequence"/>
</dbReference>
<evidence type="ECO:0000259" key="2">
    <source>
        <dbReference type="SMART" id="SM00256"/>
    </source>
</evidence>
<dbReference type="AlphaFoldDB" id="A0A8H7MBW4"/>
<proteinExistence type="predicted"/>
<keyword evidence="4" id="KW-1185">Reference proteome</keyword>
<protein>
    <recommendedName>
        <fullName evidence="2">F-box domain-containing protein</fullName>
    </recommendedName>
</protein>
<feature type="domain" description="F-box" evidence="2">
    <location>
        <begin position="102"/>
        <end position="142"/>
    </location>
</feature>
<dbReference type="InterPro" id="IPR036047">
    <property type="entry name" value="F-box-like_dom_sf"/>
</dbReference>
<dbReference type="OrthoDB" id="1689567at2759"/>
<gene>
    <name evidence="3" type="ORF">EKO04_009402</name>
</gene>
<dbReference type="Pfam" id="PF12937">
    <property type="entry name" value="F-box-like"/>
    <property type="match status" value="1"/>
</dbReference>
<reference evidence="3" key="1">
    <citation type="submission" date="2018-12" db="EMBL/GenBank/DDBJ databases">
        <authorList>
            <person name="Syme R.A."/>
            <person name="Farfan-Caceres L."/>
            <person name="Lichtenzveig J."/>
        </authorList>
    </citation>
    <scope>NUCLEOTIDE SEQUENCE</scope>
    <source>
        <strain evidence="3">Al4</strain>
    </source>
</reference>
<dbReference type="InterPro" id="IPR001810">
    <property type="entry name" value="F-box_dom"/>
</dbReference>
<feature type="compositionally biased region" description="Polar residues" evidence="1">
    <location>
        <begin position="318"/>
        <end position="329"/>
    </location>
</feature>
<dbReference type="SUPFAM" id="SSF81383">
    <property type="entry name" value="F-box domain"/>
    <property type="match status" value="1"/>
</dbReference>
<dbReference type="CDD" id="cd09917">
    <property type="entry name" value="F-box_SF"/>
    <property type="match status" value="1"/>
</dbReference>
<dbReference type="Gene3D" id="1.20.1280.50">
    <property type="match status" value="1"/>
</dbReference>
<dbReference type="EMBL" id="RZGK01000018">
    <property type="protein sequence ID" value="KAF9692316.1"/>
    <property type="molecule type" value="Genomic_DNA"/>
</dbReference>
<accession>A0A8H7MBW4</accession>
<evidence type="ECO:0000256" key="1">
    <source>
        <dbReference type="SAM" id="MobiDB-lite"/>
    </source>
</evidence>
<dbReference type="SMART" id="SM00256">
    <property type="entry name" value="FBOX"/>
    <property type="match status" value="2"/>
</dbReference>
<comment type="caution">
    <text evidence="3">The sequence shown here is derived from an EMBL/GenBank/DDBJ whole genome shotgun (WGS) entry which is preliminary data.</text>
</comment>
<reference evidence="3" key="2">
    <citation type="submission" date="2020-09" db="EMBL/GenBank/DDBJ databases">
        <title>Reference genome assembly for Australian Ascochyta lentis isolate Al4.</title>
        <authorList>
            <person name="Lee R.C."/>
            <person name="Farfan-Caceres L.M."/>
            <person name="Debler J.W."/>
            <person name="Williams A.H."/>
            <person name="Henares B.M."/>
        </authorList>
    </citation>
    <scope>NUCLEOTIDE SEQUENCE</scope>
    <source>
        <strain evidence="3">Al4</strain>
    </source>
</reference>
<evidence type="ECO:0000313" key="4">
    <source>
        <dbReference type="Proteomes" id="UP000651452"/>
    </source>
</evidence>
<sequence>MSEMFLEIDTPIEELEDSLLASCDDGPNLLDRSPAHNKFQSNSACPGGSFIANDLSQNLVVAALVLQYSNIATRNNLRLTCRSWYNAVTFLAQPIRPASDRLPTEILLNIYNHLGAKDFNAARRTCRGWMLASLNKSLLTTMLRRGGWHDDSQKKDNDAAQSNSTTETNQEWILSRILARECALASHWTGNGLDVRPAIVDNSDIDFSELAHGYTFQKNRASGGLIFTSSFCGKYLLVAKDTLIYIYSLEDGLLRPLTSVVCPRRILAMSMNASVGRDAVAALLEGRMGMVCELRYGRPSPEPSSGDKYVEGEACPPRTSTQPLASSGVTGHVQDAINPAEPNSPVVVRSFPHDQNSDVDSFNAIELKTHNQGFSLRGTDDTSTHDRNLIAQTWNLSLRGPLKNLRSNSKAAVPVQNIPIESGTSTFYRHLCSEDDPPRNVSICPQRRCVAFGCSAGIELHWIDALTGQSLSRWFPLTSPSDHLYFLSPRSGFESAKKLRLISSAAHPSHRPAISRRLFNNPTKSSFWGSFGFESRSRHPPNCDHYHAIPLSDGHHVLFIDPSDNRLALGCDAPLGGPTKLLRKIIFNPPGEKIVPRIYTAAADMSSGARIVAVYENTVMLYSIPPDVLSLSRLEQAAESWDVYNAPSSSSAERHQDHWLNWWDEPTIDSANRSEDGTIWPLSLSGTQIGRLSGICELAIQTQPDMIIWAFTYTSQCKTWRLRNYTDPVTQTKQFVDGSGLVHEPYQVDESGDVIMQDAPPCTALAHVHGDTVEWEGLQLETRVLGGFDGHSSGVLKRLPRALAVENDGWVDAIDVFGCGDAWFEGGGDVVVWSGV</sequence>
<organism evidence="3 4">
    <name type="scientific">Ascochyta lentis</name>
    <dbReference type="NCBI Taxonomy" id="205686"/>
    <lineage>
        <taxon>Eukaryota</taxon>
        <taxon>Fungi</taxon>
        <taxon>Dikarya</taxon>
        <taxon>Ascomycota</taxon>
        <taxon>Pezizomycotina</taxon>
        <taxon>Dothideomycetes</taxon>
        <taxon>Pleosporomycetidae</taxon>
        <taxon>Pleosporales</taxon>
        <taxon>Pleosporineae</taxon>
        <taxon>Didymellaceae</taxon>
        <taxon>Ascochyta</taxon>
    </lineage>
</organism>
<feature type="region of interest" description="Disordered" evidence="1">
    <location>
        <begin position="299"/>
        <end position="341"/>
    </location>
</feature>
<name>A0A8H7MBW4_9PLEO</name>
<feature type="domain" description="F-box" evidence="2">
    <location>
        <begin position="59"/>
        <end position="99"/>
    </location>
</feature>